<sequence length="124" mass="14131">MLHSTLLMDVVSLVIAWFLLIILGRLSHDYSYGNEATHLERPKTLPSEAKFTRSKSDRFTSLRKSLFYKRNDTTARSSELALSDDESVAIAHRGLQKFDSRLEHSISGEIVDMLSIYSVSRILK</sequence>
<keyword evidence="1" id="KW-0472">Membrane</keyword>
<keyword evidence="1" id="KW-1133">Transmembrane helix</keyword>
<keyword evidence="1" id="KW-0812">Transmembrane</keyword>
<dbReference type="Proteomes" id="UP000276776">
    <property type="component" value="Unassembled WGS sequence"/>
</dbReference>
<protein>
    <submittedName>
        <fullName evidence="4">Secreted protein</fullName>
    </submittedName>
</protein>
<name>A0A0N5D384_THECL</name>
<evidence type="ECO:0000313" key="2">
    <source>
        <dbReference type="EMBL" id="VDN04820.1"/>
    </source>
</evidence>
<dbReference type="AlphaFoldDB" id="A0A0N5D384"/>
<dbReference type="OrthoDB" id="448051at2759"/>
<reference evidence="2 3" key="2">
    <citation type="submission" date="2018-11" db="EMBL/GenBank/DDBJ databases">
        <authorList>
            <consortium name="Pathogen Informatics"/>
        </authorList>
    </citation>
    <scope>NUCLEOTIDE SEQUENCE [LARGE SCALE GENOMIC DNA]</scope>
</reference>
<proteinExistence type="predicted"/>
<dbReference type="WBParaSite" id="TCLT_0000738201-mRNA-1">
    <property type="protein sequence ID" value="TCLT_0000738201-mRNA-1"/>
    <property type="gene ID" value="TCLT_0000738201"/>
</dbReference>
<evidence type="ECO:0000256" key="1">
    <source>
        <dbReference type="SAM" id="Phobius"/>
    </source>
</evidence>
<dbReference type="EMBL" id="UYYF01004501">
    <property type="protein sequence ID" value="VDN04820.1"/>
    <property type="molecule type" value="Genomic_DNA"/>
</dbReference>
<gene>
    <name evidence="2" type="ORF">TCLT_LOCUS7371</name>
</gene>
<feature type="transmembrane region" description="Helical" evidence="1">
    <location>
        <begin position="6"/>
        <end position="24"/>
    </location>
</feature>
<evidence type="ECO:0000313" key="4">
    <source>
        <dbReference type="WBParaSite" id="TCLT_0000738201-mRNA-1"/>
    </source>
</evidence>
<organism evidence="4">
    <name type="scientific">Thelazia callipaeda</name>
    <name type="common">Oriental eyeworm</name>
    <name type="synonym">Parasitic nematode</name>
    <dbReference type="NCBI Taxonomy" id="103827"/>
    <lineage>
        <taxon>Eukaryota</taxon>
        <taxon>Metazoa</taxon>
        <taxon>Ecdysozoa</taxon>
        <taxon>Nematoda</taxon>
        <taxon>Chromadorea</taxon>
        <taxon>Rhabditida</taxon>
        <taxon>Spirurina</taxon>
        <taxon>Spiruromorpha</taxon>
        <taxon>Thelazioidea</taxon>
        <taxon>Thelaziidae</taxon>
        <taxon>Thelazia</taxon>
    </lineage>
</organism>
<reference evidence="4" key="1">
    <citation type="submission" date="2017-02" db="UniProtKB">
        <authorList>
            <consortium name="WormBaseParasite"/>
        </authorList>
    </citation>
    <scope>IDENTIFICATION</scope>
</reference>
<accession>A0A0N5D384</accession>
<keyword evidence="3" id="KW-1185">Reference proteome</keyword>
<evidence type="ECO:0000313" key="3">
    <source>
        <dbReference type="Proteomes" id="UP000276776"/>
    </source>
</evidence>